<evidence type="ECO:0000256" key="1">
    <source>
        <dbReference type="ARBA" id="ARBA00004651"/>
    </source>
</evidence>
<evidence type="ECO:0000256" key="14">
    <source>
        <dbReference type="ARBA" id="ARBA00034100"/>
    </source>
</evidence>
<feature type="transmembrane region" description="Helical" evidence="15">
    <location>
        <begin position="546"/>
        <end position="564"/>
    </location>
</feature>
<keyword evidence="20" id="KW-1185">Reference proteome</keyword>
<dbReference type="InterPro" id="IPR001828">
    <property type="entry name" value="ANF_lig-bd_rcpt"/>
</dbReference>
<keyword evidence="3" id="KW-1003">Cell membrane</keyword>
<reference evidence="19 20" key="1">
    <citation type="submission" date="2022-12" db="EMBL/GenBank/DDBJ databases">
        <title>Chromosome-level genome of Tegillarca granosa.</title>
        <authorList>
            <person name="Kim J."/>
        </authorList>
    </citation>
    <scope>NUCLEOTIDE SEQUENCE [LARGE SCALE GENOMIC DNA]</scope>
    <source>
        <strain evidence="19">Teg-2019</strain>
        <tissue evidence="19">Adductor muscle</tissue>
    </source>
</reference>
<evidence type="ECO:0000256" key="10">
    <source>
        <dbReference type="ARBA" id="ARBA00023180"/>
    </source>
</evidence>
<dbReference type="PANTHER" id="PTHR18966">
    <property type="entry name" value="IONOTROPIC GLUTAMATE RECEPTOR"/>
    <property type="match status" value="1"/>
</dbReference>
<evidence type="ECO:0000259" key="18">
    <source>
        <dbReference type="SMART" id="SM00918"/>
    </source>
</evidence>
<dbReference type="Proteomes" id="UP001217089">
    <property type="component" value="Unassembled WGS sequence"/>
</dbReference>
<dbReference type="Pfam" id="PF10613">
    <property type="entry name" value="Lig_chan-Glu_bd"/>
    <property type="match status" value="1"/>
</dbReference>
<keyword evidence="16" id="KW-0732">Signal</keyword>
<evidence type="ECO:0000256" key="16">
    <source>
        <dbReference type="SAM" id="SignalP"/>
    </source>
</evidence>
<evidence type="ECO:0000256" key="9">
    <source>
        <dbReference type="ARBA" id="ARBA00023170"/>
    </source>
</evidence>
<dbReference type="SUPFAM" id="SSF81324">
    <property type="entry name" value="Voltage-gated potassium channels"/>
    <property type="match status" value="1"/>
</dbReference>
<evidence type="ECO:0000256" key="6">
    <source>
        <dbReference type="ARBA" id="ARBA00023018"/>
    </source>
</evidence>
<dbReference type="InterPro" id="IPR015683">
    <property type="entry name" value="Ionotropic_Glu_rcpt"/>
</dbReference>
<dbReference type="Gene3D" id="3.40.50.2300">
    <property type="match status" value="2"/>
</dbReference>
<keyword evidence="6" id="KW-0770">Synapse</keyword>
<evidence type="ECO:0000256" key="11">
    <source>
        <dbReference type="ARBA" id="ARBA00023257"/>
    </source>
</evidence>
<keyword evidence="2" id="KW-0813">Transport</keyword>
<evidence type="ECO:0000313" key="19">
    <source>
        <dbReference type="EMBL" id="KAJ8297957.1"/>
    </source>
</evidence>
<evidence type="ECO:0000256" key="13">
    <source>
        <dbReference type="ARBA" id="ARBA00023303"/>
    </source>
</evidence>
<dbReference type="Gene3D" id="3.40.190.10">
    <property type="entry name" value="Periplasmic binding protein-like II"/>
    <property type="match status" value="2"/>
</dbReference>
<dbReference type="SMART" id="SM00079">
    <property type="entry name" value="PBPe"/>
    <property type="match status" value="1"/>
</dbReference>
<proteinExistence type="predicted"/>
<evidence type="ECO:0000256" key="8">
    <source>
        <dbReference type="ARBA" id="ARBA00023136"/>
    </source>
</evidence>
<organism evidence="19 20">
    <name type="scientific">Tegillarca granosa</name>
    <name type="common">Malaysian cockle</name>
    <name type="synonym">Anadara granosa</name>
    <dbReference type="NCBI Taxonomy" id="220873"/>
    <lineage>
        <taxon>Eukaryota</taxon>
        <taxon>Metazoa</taxon>
        <taxon>Spiralia</taxon>
        <taxon>Lophotrochozoa</taxon>
        <taxon>Mollusca</taxon>
        <taxon>Bivalvia</taxon>
        <taxon>Autobranchia</taxon>
        <taxon>Pteriomorphia</taxon>
        <taxon>Arcoida</taxon>
        <taxon>Arcoidea</taxon>
        <taxon>Arcidae</taxon>
        <taxon>Tegillarca</taxon>
    </lineage>
</organism>
<dbReference type="InterPro" id="IPR028082">
    <property type="entry name" value="Peripla_BP_I"/>
</dbReference>
<protein>
    <recommendedName>
        <fullName evidence="21">Glutamate receptor</fullName>
    </recommendedName>
</protein>
<dbReference type="PRINTS" id="PR00177">
    <property type="entry name" value="NMDARECEPTOR"/>
</dbReference>
<gene>
    <name evidence="19" type="ORF">KUTeg_024488</name>
</gene>
<evidence type="ECO:0000256" key="15">
    <source>
        <dbReference type="SAM" id="Phobius"/>
    </source>
</evidence>
<feature type="signal peptide" evidence="16">
    <location>
        <begin position="1"/>
        <end position="25"/>
    </location>
</feature>
<feature type="transmembrane region" description="Helical" evidence="15">
    <location>
        <begin position="809"/>
        <end position="831"/>
    </location>
</feature>
<accession>A0ABQ9E302</accession>
<evidence type="ECO:0000256" key="2">
    <source>
        <dbReference type="ARBA" id="ARBA00022448"/>
    </source>
</evidence>
<sequence length="844" mass="96625">MKPLGPKWICLVLILLLCNNVIIHSQRDKEPFTMRFGLILHEGVDDFLEAQNSVKDAVRRLRQKGLSIRYNMTNANFNDSFNLMKKICTMLSYGIFSLIVHGPATSYEVIHSLSDKMKMPTFFPTGTGNSPSFSNSYVFNMMPSYTDAMVDLIHFFRWDIVYYLFDSREGLIRLQDLYKASGGNYFRFTLRPRRISNISDCYDLLRALDRQNSYKFIGDERFRQPVRIILDLSSRRAYNLTLEQIINVGMNRESYHYILGGLGIDDDKEYLRSFEYGGVNITGFTVIDKAKYGLLGKPYSNIRLSNKYKDALMRDTINFIASGYERFKGDYDNFSGRKGIMRNGDIVGLNCSGRPWGLGGKVNKIYKSIGTWSPKGPTLKDRFQTNLTYPKNTSQSEMWTNRTLRIVTKIEPPFVQEVAKNDNGEQVGKMINGSRYEGYCIDLIEKVEKRYKMLFEREFKTEIHLVHDGQFGSLNTSNGKWNGMIGELIYNQADMAIASLTINKERERAVDFTKPFMNIGVSIMIKKPDREKPGVFSFMYPLSNEVWMCVMVAFLAVSFVLFFVGRWSPYEWQTISSPKEESTTNAFTFSNTLWFALGALMQQGSDIFPRSFSGRVVGSAWWFFTLILISSYTANLAAFLTIERLLTPIKSADDLVEQSEIAYGTYAGGATQRFFEQSQVTIFKRMWKYMKANWDSVMMASNEAGINKVRNSKGKYAFLCESPLNEYQSQKRPCDTMKVGDNLDSKGYGIATPLNSPLRKDLNLVVLDLREQGELHKLLQRWWYDKGECGTSDSSDSIKSPLTLSNVSGIFHILIGGLVLSMIVALLEFLITKKRKQQKQCVKD</sequence>
<keyword evidence="7" id="KW-0406">Ion transport</keyword>
<keyword evidence="10" id="KW-0325">Glycoprotein</keyword>
<keyword evidence="12" id="KW-1071">Ligand-gated ion channel</keyword>
<keyword evidence="8 15" id="KW-0472">Membrane</keyword>
<feature type="domain" description="Ionotropic glutamate receptor C-terminal" evidence="17">
    <location>
        <begin position="403"/>
        <end position="785"/>
    </location>
</feature>
<evidence type="ECO:0000256" key="3">
    <source>
        <dbReference type="ARBA" id="ARBA00022475"/>
    </source>
</evidence>
<evidence type="ECO:0000256" key="4">
    <source>
        <dbReference type="ARBA" id="ARBA00022692"/>
    </source>
</evidence>
<dbReference type="EMBL" id="JARBDR010000923">
    <property type="protein sequence ID" value="KAJ8297957.1"/>
    <property type="molecule type" value="Genomic_DNA"/>
</dbReference>
<dbReference type="Pfam" id="PF01094">
    <property type="entry name" value="ANF_receptor"/>
    <property type="match status" value="1"/>
</dbReference>
<dbReference type="InterPro" id="IPR019594">
    <property type="entry name" value="Glu/Gly-bd"/>
</dbReference>
<dbReference type="InterPro" id="IPR001508">
    <property type="entry name" value="Iono_Glu_rcpt_met"/>
</dbReference>
<evidence type="ECO:0000313" key="20">
    <source>
        <dbReference type="Proteomes" id="UP001217089"/>
    </source>
</evidence>
<evidence type="ECO:0008006" key="21">
    <source>
        <dbReference type="Google" id="ProtNLM"/>
    </source>
</evidence>
<evidence type="ECO:0000256" key="7">
    <source>
        <dbReference type="ARBA" id="ARBA00023065"/>
    </source>
</evidence>
<evidence type="ECO:0000256" key="5">
    <source>
        <dbReference type="ARBA" id="ARBA00022989"/>
    </source>
</evidence>
<feature type="domain" description="Ionotropic glutamate receptor L-glutamate and glycine-binding" evidence="18">
    <location>
        <begin position="427"/>
        <end position="490"/>
    </location>
</feature>
<evidence type="ECO:0000259" key="17">
    <source>
        <dbReference type="SMART" id="SM00079"/>
    </source>
</evidence>
<keyword evidence="13" id="KW-0407">Ion channel</keyword>
<keyword evidence="5 15" id="KW-1133">Transmembrane helix</keyword>
<dbReference type="SUPFAM" id="SSF53850">
    <property type="entry name" value="Periplasmic binding protein-like II"/>
    <property type="match status" value="1"/>
</dbReference>
<keyword evidence="9" id="KW-0675">Receptor</keyword>
<comment type="subcellular location">
    <subcellularLocation>
        <location evidence="1">Cell membrane</location>
        <topology evidence="1">Multi-pass membrane protein</topology>
    </subcellularLocation>
    <subcellularLocation>
        <location evidence="14">Postsynaptic cell membrane</location>
    </subcellularLocation>
</comment>
<keyword evidence="4 15" id="KW-0812">Transmembrane</keyword>
<dbReference type="Pfam" id="PF00060">
    <property type="entry name" value="Lig_chan"/>
    <property type="match status" value="1"/>
</dbReference>
<dbReference type="SMART" id="SM00918">
    <property type="entry name" value="Lig_chan-Glu_bd"/>
    <property type="match status" value="1"/>
</dbReference>
<dbReference type="Gene3D" id="1.10.287.70">
    <property type="match status" value="1"/>
</dbReference>
<dbReference type="InterPro" id="IPR001320">
    <property type="entry name" value="Iontro_rcpt_C"/>
</dbReference>
<comment type="caution">
    <text evidence="19">The sequence shown here is derived from an EMBL/GenBank/DDBJ whole genome shotgun (WGS) entry which is preliminary data.</text>
</comment>
<dbReference type="SUPFAM" id="SSF53822">
    <property type="entry name" value="Periplasmic binding protein-like I"/>
    <property type="match status" value="1"/>
</dbReference>
<evidence type="ECO:0000256" key="12">
    <source>
        <dbReference type="ARBA" id="ARBA00023286"/>
    </source>
</evidence>
<name>A0ABQ9E302_TEGGR</name>
<keyword evidence="11" id="KW-0628">Postsynaptic cell membrane</keyword>
<feature type="chain" id="PRO_5046930637" description="Glutamate receptor" evidence="16">
    <location>
        <begin position="26"/>
        <end position="844"/>
    </location>
</feature>
<feature type="transmembrane region" description="Helical" evidence="15">
    <location>
        <begin position="621"/>
        <end position="642"/>
    </location>
</feature>